<organism evidence="3">
    <name type="scientific">Schistosoma curassoni</name>
    <dbReference type="NCBI Taxonomy" id="6186"/>
    <lineage>
        <taxon>Eukaryota</taxon>
        <taxon>Metazoa</taxon>
        <taxon>Spiralia</taxon>
        <taxon>Lophotrochozoa</taxon>
        <taxon>Platyhelminthes</taxon>
        <taxon>Trematoda</taxon>
        <taxon>Digenea</taxon>
        <taxon>Strigeidida</taxon>
        <taxon>Schistosomatoidea</taxon>
        <taxon>Schistosomatidae</taxon>
        <taxon>Schistosoma</taxon>
    </lineage>
</organism>
<proteinExistence type="predicted"/>
<reference evidence="3" key="1">
    <citation type="submission" date="2016-06" db="UniProtKB">
        <authorList>
            <consortium name="WormBaseParasite"/>
        </authorList>
    </citation>
    <scope>IDENTIFICATION</scope>
</reference>
<keyword evidence="2" id="KW-1185">Reference proteome</keyword>
<protein>
    <submittedName>
        <fullName evidence="1 3">Uncharacterized protein</fullName>
    </submittedName>
</protein>
<gene>
    <name evidence="1" type="ORF">SCUD_LOCUS5437</name>
</gene>
<evidence type="ECO:0000313" key="3">
    <source>
        <dbReference type="WBParaSite" id="SCUD_0000543801-mRNA-1"/>
    </source>
</evidence>
<dbReference type="WBParaSite" id="SCUD_0000543801-mRNA-1">
    <property type="protein sequence ID" value="SCUD_0000543801-mRNA-1"/>
    <property type="gene ID" value="SCUD_0000543801"/>
</dbReference>
<evidence type="ECO:0000313" key="1">
    <source>
        <dbReference type="EMBL" id="VDO95767.1"/>
    </source>
</evidence>
<dbReference type="AlphaFoldDB" id="A0A183JRU9"/>
<evidence type="ECO:0000313" key="2">
    <source>
        <dbReference type="Proteomes" id="UP000279833"/>
    </source>
</evidence>
<accession>A0A183JRU9</accession>
<dbReference type="Proteomes" id="UP000279833">
    <property type="component" value="Unassembled WGS sequence"/>
</dbReference>
<reference evidence="1 2" key="2">
    <citation type="submission" date="2018-11" db="EMBL/GenBank/DDBJ databases">
        <authorList>
            <consortium name="Pathogen Informatics"/>
        </authorList>
    </citation>
    <scope>NUCLEOTIDE SEQUENCE [LARGE SCALE GENOMIC DNA]</scope>
    <source>
        <strain evidence="1">Dakar</strain>
        <strain evidence="2">Dakar, Senegal</strain>
    </source>
</reference>
<sequence length="128" mass="14972">MFLLNNNNSSETPWIGTVIIPCRHGTNEEFRRVLKQHRIKVYYKTTNNLRNTLVLLKEKIPFMSAQICVYKLGCVECDASCIAELSREIFTRLKKHHMYTKKLSNNPVELERLPIKSAMAVQQLSNRY</sequence>
<name>A0A183JRU9_9TREM</name>
<dbReference type="EMBL" id="UZAK01008936">
    <property type="protein sequence ID" value="VDO95767.1"/>
    <property type="molecule type" value="Genomic_DNA"/>
</dbReference>